<dbReference type="GO" id="GO:0030198">
    <property type="term" value="P:extracellular matrix organization"/>
    <property type="evidence" value="ECO:0007669"/>
    <property type="project" value="TreeGrafter"/>
</dbReference>
<organism evidence="4 5">
    <name type="scientific">Paramormyrops kingsleyae</name>
    <dbReference type="NCBI Taxonomy" id="1676925"/>
    <lineage>
        <taxon>Eukaryota</taxon>
        <taxon>Metazoa</taxon>
        <taxon>Chordata</taxon>
        <taxon>Craniata</taxon>
        <taxon>Vertebrata</taxon>
        <taxon>Euteleostomi</taxon>
        <taxon>Actinopterygii</taxon>
        <taxon>Neopterygii</taxon>
        <taxon>Teleostei</taxon>
        <taxon>Osteoglossocephala</taxon>
        <taxon>Osteoglossomorpha</taxon>
        <taxon>Osteoglossiformes</taxon>
        <taxon>Mormyridae</taxon>
        <taxon>Paramormyrops</taxon>
    </lineage>
</organism>
<evidence type="ECO:0000313" key="4">
    <source>
        <dbReference type="Ensembl" id="ENSPKIP00000008874.1"/>
    </source>
</evidence>
<dbReference type="Gene3D" id="3.80.10.10">
    <property type="entry name" value="Ribonuclease Inhibitor"/>
    <property type="match status" value="4"/>
</dbReference>
<dbReference type="OrthoDB" id="676979at2759"/>
<dbReference type="FunFam" id="3.80.10.10:FF:000772">
    <property type="entry name" value="Extracellular matrix protein 2"/>
    <property type="match status" value="1"/>
</dbReference>
<feature type="region of interest" description="Disordered" evidence="3">
    <location>
        <begin position="219"/>
        <end position="242"/>
    </location>
</feature>
<keyword evidence="2" id="KW-0677">Repeat</keyword>
<dbReference type="Pfam" id="PF13855">
    <property type="entry name" value="LRR_8"/>
    <property type="match status" value="4"/>
</dbReference>
<dbReference type="Gene3D" id="2.10.70.10">
    <property type="entry name" value="Complement Module, domain 1"/>
    <property type="match status" value="1"/>
</dbReference>
<dbReference type="SMART" id="SM00364">
    <property type="entry name" value="LRR_BAC"/>
    <property type="match status" value="8"/>
</dbReference>
<dbReference type="SUPFAM" id="SSF57603">
    <property type="entry name" value="FnI-like domain"/>
    <property type="match status" value="1"/>
</dbReference>
<dbReference type="AlphaFoldDB" id="A0A3B3QSL4"/>
<protein>
    <submittedName>
        <fullName evidence="4">Si:dkey-6n6.1</fullName>
    </submittedName>
</protein>
<dbReference type="PANTHER" id="PTHR46544">
    <property type="entry name" value="EXTRACELLULAR MATRIX PROTEIN 2-RELATED"/>
    <property type="match status" value="1"/>
</dbReference>
<reference evidence="4" key="1">
    <citation type="submission" date="2025-08" db="UniProtKB">
        <authorList>
            <consortium name="Ensembl"/>
        </authorList>
    </citation>
    <scope>IDENTIFICATION</scope>
</reference>
<evidence type="ECO:0000256" key="3">
    <source>
        <dbReference type="SAM" id="MobiDB-lite"/>
    </source>
</evidence>
<keyword evidence="5" id="KW-1185">Reference proteome</keyword>
<dbReference type="PROSITE" id="PS51450">
    <property type="entry name" value="LRR"/>
    <property type="match status" value="3"/>
</dbReference>
<dbReference type="FunFam" id="3.80.10.10:FF:001007">
    <property type="entry name" value="Si:dkey-32e6.6"/>
    <property type="match status" value="1"/>
</dbReference>
<dbReference type="SMART" id="SM00369">
    <property type="entry name" value="LRR_TYP"/>
    <property type="match status" value="13"/>
</dbReference>
<keyword evidence="1" id="KW-0433">Leucine-rich repeat</keyword>
<accession>A0A3B3QSL4</accession>
<evidence type="ECO:0000256" key="1">
    <source>
        <dbReference type="ARBA" id="ARBA00022614"/>
    </source>
</evidence>
<proteinExistence type="predicted"/>
<dbReference type="InterPro" id="IPR043184">
    <property type="entry name" value="ECM2"/>
</dbReference>
<dbReference type="GO" id="GO:0008201">
    <property type="term" value="F:heparin binding"/>
    <property type="evidence" value="ECO:0007669"/>
    <property type="project" value="TreeGrafter"/>
</dbReference>
<dbReference type="InterPro" id="IPR003591">
    <property type="entry name" value="Leu-rich_rpt_typical-subtyp"/>
</dbReference>
<dbReference type="GeneTree" id="ENSGT00940000164248"/>
<reference evidence="4" key="2">
    <citation type="submission" date="2025-09" db="UniProtKB">
        <authorList>
            <consortium name="Ensembl"/>
        </authorList>
    </citation>
    <scope>IDENTIFICATION</scope>
</reference>
<dbReference type="InterPro" id="IPR032675">
    <property type="entry name" value="LRR_dom_sf"/>
</dbReference>
<dbReference type="Ensembl" id="ENSPKIT00000032965.1">
    <property type="protein sequence ID" value="ENSPKIP00000008874.1"/>
    <property type="gene ID" value="ENSPKIG00000024196.1"/>
</dbReference>
<evidence type="ECO:0000256" key="2">
    <source>
        <dbReference type="ARBA" id="ARBA00022737"/>
    </source>
</evidence>
<dbReference type="GO" id="GO:0031012">
    <property type="term" value="C:extracellular matrix"/>
    <property type="evidence" value="ECO:0007669"/>
    <property type="project" value="TreeGrafter"/>
</dbReference>
<dbReference type="InterPro" id="IPR001611">
    <property type="entry name" value="Leu-rich_rpt"/>
</dbReference>
<dbReference type="SUPFAM" id="SSF52047">
    <property type="entry name" value="RNI-like"/>
    <property type="match status" value="1"/>
</dbReference>
<dbReference type="PANTHER" id="PTHR46544:SF2">
    <property type="entry name" value="EXTRACELLULAR MATRIX PROTEIN 2-RELATED"/>
    <property type="match status" value="1"/>
</dbReference>
<dbReference type="GO" id="GO:0010811">
    <property type="term" value="P:positive regulation of cell-substrate adhesion"/>
    <property type="evidence" value="ECO:0007669"/>
    <property type="project" value="TreeGrafter"/>
</dbReference>
<dbReference type="STRING" id="1676925.ENSPKIP00000008874"/>
<feature type="compositionally biased region" description="Acidic residues" evidence="3">
    <location>
        <begin position="219"/>
        <end position="240"/>
    </location>
</feature>
<evidence type="ECO:0000313" key="5">
    <source>
        <dbReference type="Proteomes" id="UP000261540"/>
    </source>
</evidence>
<dbReference type="Proteomes" id="UP000261540">
    <property type="component" value="Unplaced"/>
</dbReference>
<sequence length="656" mass="74872">MCRFILLSLSKCVREKEVKDNMDGTVVLWFIICAASATAAHRSSSEYTRYGQLERRHRFPVTASVGTTGKPHPGSTRCLVNGLVLFSGAVWFSHPCSECKCLRGAVSCRPVFCNNTAHRQRQLTQDQRHNKENMKTTKSTYKKKMSGLRVEETNYRKPGTVLKKIVPKVNVNPIVIPRRPKEIVVDMRKVKKTDNTLRRRGPTLKEIKKYRVEKKLFLDSDDDDDDDSDGKEDDDNDDDFPAGNMAAFRPIIHPAFRPVPRATYRNGVMEYLPAGCLLSESMIACGNAGLTYWPVITDLSIKKLYLAENKIRNIPPRGLAGLPNLEWLDLSKNKLDDSSVTPDLFRNLTKLKRLNLDGNNLTKIPFLPPSLEELKINDNKISILTPYSFKGLSKLLTLDLEDNNLRDGNVSPLAFRPLQKLIYLRLEENKLRTVPSGLPSSLQELNLSENQVEVIDERVFNKTVHLKVLDLSHNHIREDRIAPRAWMYLLELVALDLSHNRLVHVPSFLPPALLHLSLHHNQIERIPGYAFRHLRPGLESLRLSHNHLVDQGVHATSFQGLHSSLSELLLDHNLLRSVPQGLPQLRALEMLRLDHNFIRKIPLNSICDTRSREDSALVSVHLENNLIDRRLIPPMAFSCLKNYHSVQLWPQHHDRN</sequence>
<name>A0A3B3QSL4_9TELE</name>
<dbReference type="KEGG" id="pki:111842272"/>
<dbReference type="GO" id="GO:0070052">
    <property type="term" value="F:collagen V binding"/>
    <property type="evidence" value="ECO:0007669"/>
    <property type="project" value="TreeGrafter"/>
</dbReference>